<dbReference type="InterPro" id="IPR035919">
    <property type="entry name" value="EAL_sf"/>
</dbReference>
<dbReference type="InterPro" id="IPR050706">
    <property type="entry name" value="Cyclic-di-GMP_PDE-like"/>
</dbReference>
<dbReference type="PANTHER" id="PTHR33121">
    <property type="entry name" value="CYCLIC DI-GMP PHOSPHODIESTERASE PDEF"/>
    <property type="match status" value="1"/>
</dbReference>
<dbReference type="InterPro" id="IPR043128">
    <property type="entry name" value="Rev_trsase/Diguanyl_cyclase"/>
</dbReference>
<name>A0A101FXS2_9CHLR</name>
<protein>
    <submittedName>
        <fullName evidence="3">Diguanylate cyclase/phosphodiesterase</fullName>
    </submittedName>
</protein>
<evidence type="ECO:0000313" key="4">
    <source>
        <dbReference type="Proteomes" id="UP000064249"/>
    </source>
</evidence>
<organism evidence="3 4">
    <name type="scientific">Anaerolinea thermophila</name>
    <dbReference type="NCBI Taxonomy" id="167964"/>
    <lineage>
        <taxon>Bacteria</taxon>
        <taxon>Bacillati</taxon>
        <taxon>Chloroflexota</taxon>
        <taxon>Anaerolineae</taxon>
        <taxon>Anaerolineales</taxon>
        <taxon>Anaerolineaceae</taxon>
        <taxon>Anaerolinea</taxon>
    </lineage>
</organism>
<dbReference type="PROSITE" id="PS50883">
    <property type="entry name" value="EAL"/>
    <property type="match status" value="1"/>
</dbReference>
<sequence>MEKLILLHIHEKKKARIIFIFLTFMQIIINYFLYKYKLCESNLSDLLYVPITIASFVFSIPTAISQGLLGGGLLSVAYKLSIGGEFKDLLIYALQHTSSYVSAALIIGVLKNKLERFYLRQEEMFYIDEFTGLLNMSAFNRDIKEIGEEKTSPRIKMVLVEIVNQYEISAAFGQQMLFKMQAVLQQSAQELLGCEINVYQIQLNTLLIAIPVGQNTERLEAIGDPKQIINVEGVPIFLNVVCGVCEYPRDGITTNELLQKGYIALQEAHHRNQFFYEYDPSLDVPQKIILLGQIQSALEKKEIVFHYQPILNAKGSVHSVEALVRWDHPQMGLLSPSLFIPDLELTGIANYLVDYSLDYNLEKLKTVVNEGFHIQMAINISIMNLQQLDFTERVLSALKKYDLSPSCLILEITERGFLADSEESSRNINDLSRMGVSFHIDDFGVGFTSIGILRKFGIHSIKIDHSYITDLPGNEVNEAVVKCVVSMAKRIGLKTVAEGVEDINLMPPLKKMGVNYFQGYAIARPMPFDELQVWLKEHSKSRKLLK</sequence>
<proteinExistence type="predicted"/>
<dbReference type="PANTHER" id="PTHR33121:SF79">
    <property type="entry name" value="CYCLIC DI-GMP PHOSPHODIESTERASE PDED-RELATED"/>
    <property type="match status" value="1"/>
</dbReference>
<feature type="domain" description="EAL" evidence="2">
    <location>
        <begin position="287"/>
        <end position="539"/>
    </location>
</feature>
<evidence type="ECO:0000259" key="2">
    <source>
        <dbReference type="PROSITE" id="PS50883"/>
    </source>
</evidence>
<feature type="transmembrane region" description="Helical" evidence="1">
    <location>
        <begin position="15"/>
        <end position="34"/>
    </location>
</feature>
<dbReference type="EMBL" id="LGFU01000031">
    <property type="protein sequence ID" value="KUK46399.1"/>
    <property type="molecule type" value="Genomic_DNA"/>
</dbReference>
<accession>A0A101FXS2</accession>
<dbReference type="Gene3D" id="3.30.70.270">
    <property type="match status" value="1"/>
</dbReference>
<dbReference type="SMART" id="SM00052">
    <property type="entry name" value="EAL"/>
    <property type="match status" value="1"/>
</dbReference>
<feature type="transmembrane region" description="Helical" evidence="1">
    <location>
        <begin position="46"/>
        <end position="69"/>
    </location>
</feature>
<keyword evidence="1" id="KW-0472">Membrane</keyword>
<dbReference type="SUPFAM" id="SSF141868">
    <property type="entry name" value="EAL domain-like"/>
    <property type="match status" value="1"/>
</dbReference>
<dbReference type="InterPro" id="IPR001633">
    <property type="entry name" value="EAL_dom"/>
</dbReference>
<evidence type="ECO:0000256" key="1">
    <source>
        <dbReference type="SAM" id="Phobius"/>
    </source>
</evidence>
<gene>
    <name evidence="3" type="ORF">XD73_0718</name>
</gene>
<dbReference type="GO" id="GO:0071111">
    <property type="term" value="F:cyclic-guanylate-specific phosphodiesterase activity"/>
    <property type="evidence" value="ECO:0007669"/>
    <property type="project" value="InterPro"/>
</dbReference>
<dbReference type="SMART" id="SM00267">
    <property type="entry name" value="GGDEF"/>
    <property type="match status" value="1"/>
</dbReference>
<comment type="caution">
    <text evidence="3">The sequence shown here is derived from an EMBL/GenBank/DDBJ whole genome shotgun (WGS) entry which is preliminary data.</text>
</comment>
<dbReference type="Gene3D" id="3.20.20.450">
    <property type="entry name" value="EAL domain"/>
    <property type="match status" value="1"/>
</dbReference>
<dbReference type="Proteomes" id="UP000064249">
    <property type="component" value="Unassembled WGS sequence"/>
</dbReference>
<reference evidence="3 4" key="1">
    <citation type="journal article" date="2015" name="MBio">
        <title>Genome-Resolved Metagenomic Analysis Reveals Roles for Candidate Phyla and Other Microbial Community Members in Biogeochemical Transformations in Oil Reservoirs.</title>
        <authorList>
            <person name="Hu P."/>
            <person name="Tom L."/>
            <person name="Singh A."/>
            <person name="Thomas B.C."/>
            <person name="Baker B.J."/>
            <person name="Piceno Y.M."/>
            <person name="Andersen G.L."/>
            <person name="Banfield J.F."/>
        </authorList>
    </citation>
    <scope>NUCLEOTIDE SEQUENCE [LARGE SCALE GENOMIC DNA]</scope>
    <source>
        <strain evidence="3">46_16</strain>
    </source>
</reference>
<dbReference type="CDD" id="cd01948">
    <property type="entry name" value="EAL"/>
    <property type="match status" value="1"/>
</dbReference>
<keyword evidence="1" id="KW-0812">Transmembrane</keyword>
<evidence type="ECO:0000313" key="3">
    <source>
        <dbReference type="EMBL" id="KUK46399.1"/>
    </source>
</evidence>
<dbReference type="AlphaFoldDB" id="A0A101FXS2"/>
<keyword evidence="1" id="KW-1133">Transmembrane helix</keyword>
<dbReference type="Pfam" id="PF00563">
    <property type="entry name" value="EAL"/>
    <property type="match status" value="1"/>
</dbReference>
<dbReference type="InterPro" id="IPR000160">
    <property type="entry name" value="GGDEF_dom"/>
</dbReference>